<gene>
    <name evidence="1" type="ORF">DSO57_1020020</name>
</gene>
<proteinExistence type="predicted"/>
<evidence type="ECO:0000313" key="1">
    <source>
        <dbReference type="EMBL" id="KAJ9088751.1"/>
    </source>
</evidence>
<reference evidence="1" key="1">
    <citation type="submission" date="2022-04" db="EMBL/GenBank/DDBJ databases">
        <title>Genome of the entomopathogenic fungus Entomophthora muscae.</title>
        <authorList>
            <person name="Elya C."/>
            <person name="Lovett B.R."/>
            <person name="Lee E."/>
            <person name="Macias A.M."/>
            <person name="Hajek A.E."/>
            <person name="De Bivort B.L."/>
            <person name="Kasson M.T."/>
            <person name="De Fine Licht H.H."/>
            <person name="Stajich J.E."/>
        </authorList>
    </citation>
    <scope>NUCLEOTIDE SEQUENCE</scope>
    <source>
        <strain evidence="1">Berkeley</strain>
    </source>
</reference>
<protein>
    <submittedName>
        <fullName evidence="1">Uncharacterized protein</fullName>
    </submittedName>
</protein>
<accession>A0ACC2UQH3</accession>
<sequence length="89" mass="9826">MLTGPSKSPLAEELLSALQKIQSFPKKFFSKAIGTSKRLADYCHILPPDIPIGFFVFLNTKNIPIPQVVPVPEYQQQTHSSLTLIDGST</sequence>
<organism evidence="1 2">
    <name type="scientific">Entomophthora muscae</name>
    <dbReference type="NCBI Taxonomy" id="34485"/>
    <lineage>
        <taxon>Eukaryota</taxon>
        <taxon>Fungi</taxon>
        <taxon>Fungi incertae sedis</taxon>
        <taxon>Zoopagomycota</taxon>
        <taxon>Entomophthoromycotina</taxon>
        <taxon>Entomophthoromycetes</taxon>
        <taxon>Entomophthorales</taxon>
        <taxon>Entomophthoraceae</taxon>
        <taxon>Entomophthora</taxon>
    </lineage>
</organism>
<name>A0ACC2UQH3_9FUNG</name>
<dbReference type="EMBL" id="QTSX02000092">
    <property type="protein sequence ID" value="KAJ9088751.1"/>
    <property type="molecule type" value="Genomic_DNA"/>
</dbReference>
<keyword evidence="2" id="KW-1185">Reference proteome</keyword>
<dbReference type="Proteomes" id="UP001165960">
    <property type="component" value="Unassembled WGS sequence"/>
</dbReference>
<comment type="caution">
    <text evidence="1">The sequence shown here is derived from an EMBL/GenBank/DDBJ whole genome shotgun (WGS) entry which is preliminary data.</text>
</comment>
<evidence type="ECO:0000313" key="2">
    <source>
        <dbReference type="Proteomes" id="UP001165960"/>
    </source>
</evidence>